<proteinExistence type="predicted"/>
<dbReference type="InterPro" id="IPR029068">
    <property type="entry name" value="Glyas_Bleomycin-R_OHBP_Dase"/>
</dbReference>
<name>A0A6J5ZL84_9ZZZZ</name>
<evidence type="ECO:0000313" key="1">
    <source>
        <dbReference type="EMBL" id="CAB4343115.1"/>
    </source>
</evidence>
<gene>
    <name evidence="1" type="ORF">UFOPK3547_00764</name>
</gene>
<reference evidence="1" key="1">
    <citation type="submission" date="2020-05" db="EMBL/GenBank/DDBJ databases">
        <authorList>
            <person name="Chiriac C."/>
            <person name="Salcher M."/>
            <person name="Ghai R."/>
            <person name="Kavagutti S V."/>
        </authorList>
    </citation>
    <scope>NUCLEOTIDE SEQUENCE</scope>
</reference>
<organism evidence="1">
    <name type="scientific">freshwater metagenome</name>
    <dbReference type="NCBI Taxonomy" id="449393"/>
    <lineage>
        <taxon>unclassified sequences</taxon>
        <taxon>metagenomes</taxon>
        <taxon>ecological metagenomes</taxon>
    </lineage>
</organism>
<protein>
    <submittedName>
        <fullName evidence="1">Unannotated protein</fullName>
    </submittedName>
</protein>
<dbReference type="SUPFAM" id="SSF54593">
    <property type="entry name" value="Glyoxalase/Bleomycin resistance protein/Dihydroxybiphenyl dioxygenase"/>
    <property type="match status" value="1"/>
</dbReference>
<dbReference type="EMBL" id="CAESAN010000054">
    <property type="protein sequence ID" value="CAB4343115.1"/>
    <property type="molecule type" value="Genomic_DNA"/>
</dbReference>
<accession>A0A6J5ZL84</accession>
<dbReference type="AlphaFoldDB" id="A0A6J5ZL84"/>
<sequence length="126" mass="13687">MDHVVVLSGRPAHTRAVFEQFGLEARGAKIRADKGPDRSECFFWAGDVLIELVGPVDDLSEQDQPARIWGVTFVVEDFEALQSASDVAIGAPRPAVQEGRMISTLSKEAGLGLAVAFMSPHPKREK</sequence>